<dbReference type="Proteomes" id="UP000677804">
    <property type="component" value="Chromosome"/>
</dbReference>
<proteinExistence type="predicted"/>
<evidence type="ECO:0000256" key="1">
    <source>
        <dbReference type="SAM" id="Phobius"/>
    </source>
</evidence>
<dbReference type="RefSeq" id="WP_207341601.1">
    <property type="nucleotide sequence ID" value="NZ_CP074405.1"/>
</dbReference>
<dbReference type="EMBL" id="CP074405">
    <property type="protein sequence ID" value="QVI63282.1"/>
    <property type="molecule type" value="Genomic_DNA"/>
</dbReference>
<keyword evidence="1" id="KW-0812">Transmembrane</keyword>
<evidence type="ECO:0000313" key="2">
    <source>
        <dbReference type="EMBL" id="QVI63282.1"/>
    </source>
</evidence>
<sequence length="123" mass="12552">MQLPTAATLWRAAASFALGLVAGTIGTVMHRAVRPWGLVLCVLLVLVIVLIARAWCGWFGYGASAGGALLAIQVLATGGPGGDVLVPAGDLWGWGWVGGAVLAVIVVGLVPRRWVTDDGPTAP</sequence>
<accession>A0ABX8DBJ3</accession>
<keyword evidence="3" id="KW-1185">Reference proteome</keyword>
<feature type="transmembrane region" description="Helical" evidence="1">
    <location>
        <begin position="58"/>
        <end position="79"/>
    </location>
</feature>
<evidence type="ECO:0000313" key="3">
    <source>
        <dbReference type="Proteomes" id="UP000677804"/>
    </source>
</evidence>
<feature type="transmembrane region" description="Helical" evidence="1">
    <location>
        <begin position="91"/>
        <end position="110"/>
    </location>
</feature>
<keyword evidence="1" id="KW-0472">Membrane</keyword>
<keyword evidence="1" id="KW-1133">Transmembrane helix</keyword>
<gene>
    <name evidence="2" type="ORF">KG103_05155</name>
</gene>
<feature type="transmembrane region" description="Helical" evidence="1">
    <location>
        <begin position="33"/>
        <end position="51"/>
    </location>
</feature>
<organism evidence="2 3">
    <name type="scientific">Cellulomonas wangleii</name>
    <dbReference type="NCBI Taxonomy" id="2816956"/>
    <lineage>
        <taxon>Bacteria</taxon>
        <taxon>Bacillati</taxon>
        <taxon>Actinomycetota</taxon>
        <taxon>Actinomycetes</taxon>
        <taxon>Micrococcales</taxon>
        <taxon>Cellulomonadaceae</taxon>
        <taxon>Cellulomonas</taxon>
    </lineage>
</organism>
<name>A0ABX8DBJ3_9CELL</name>
<reference evidence="2 3" key="1">
    <citation type="submission" date="2021-05" db="EMBL/GenBank/DDBJ databases">
        <title>Novel species in genus Cellulomonas.</title>
        <authorList>
            <person name="Zhang G."/>
        </authorList>
    </citation>
    <scope>NUCLEOTIDE SEQUENCE [LARGE SCALE GENOMIC DNA]</scope>
    <source>
        <strain evidence="3">zg-ZUI222</strain>
    </source>
</reference>
<protein>
    <submittedName>
        <fullName evidence="2">Uncharacterized protein</fullName>
    </submittedName>
</protein>